<evidence type="ECO:0000256" key="1">
    <source>
        <dbReference type="SAM" id="MobiDB-lite"/>
    </source>
</evidence>
<proteinExistence type="predicted"/>
<feature type="compositionally biased region" description="Pro residues" evidence="1">
    <location>
        <begin position="36"/>
        <end position="45"/>
    </location>
</feature>
<sequence length="86" mass="9662">AAAVAPGRDAAHRPGQQGRARVVYRLRPVAALLPPRRVPLSPPHRPGAANPAPRQQKQRQEARGYELRPAYRPHSGFRWQSCCLRR</sequence>
<reference evidence="2" key="1">
    <citation type="journal article" date="2019" name="Sci. Rep.">
        <title>Draft genome of Tanacetum cinerariifolium, the natural source of mosquito coil.</title>
        <authorList>
            <person name="Yamashiro T."/>
            <person name="Shiraishi A."/>
            <person name="Satake H."/>
            <person name="Nakayama K."/>
        </authorList>
    </citation>
    <scope>NUCLEOTIDE SEQUENCE</scope>
</reference>
<feature type="region of interest" description="Disordered" evidence="1">
    <location>
        <begin position="1"/>
        <end position="21"/>
    </location>
</feature>
<gene>
    <name evidence="2" type="ORF">Tci_925732</name>
</gene>
<dbReference type="AlphaFoldDB" id="A0A699X3W0"/>
<comment type="caution">
    <text evidence="2">The sequence shown here is derived from an EMBL/GenBank/DDBJ whole genome shotgun (WGS) entry which is preliminary data.</text>
</comment>
<organism evidence="2">
    <name type="scientific">Tanacetum cinerariifolium</name>
    <name type="common">Dalmatian daisy</name>
    <name type="synonym">Chrysanthemum cinerariifolium</name>
    <dbReference type="NCBI Taxonomy" id="118510"/>
    <lineage>
        <taxon>Eukaryota</taxon>
        <taxon>Viridiplantae</taxon>
        <taxon>Streptophyta</taxon>
        <taxon>Embryophyta</taxon>
        <taxon>Tracheophyta</taxon>
        <taxon>Spermatophyta</taxon>
        <taxon>Magnoliopsida</taxon>
        <taxon>eudicotyledons</taxon>
        <taxon>Gunneridae</taxon>
        <taxon>Pentapetalae</taxon>
        <taxon>asterids</taxon>
        <taxon>campanulids</taxon>
        <taxon>Asterales</taxon>
        <taxon>Asteraceae</taxon>
        <taxon>Asteroideae</taxon>
        <taxon>Anthemideae</taxon>
        <taxon>Anthemidinae</taxon>
        <taxon>Tanacetum</taxon>
    </lineage>
</organism>
<protein>
    <submittedName>
        <fullName evidence="2">Uncharacterized protein</fullName>
    </submittedName>
</protein>
<name>A0A699X3W0_TANCI</name>
<evidence type="ECO:0000313" key="2">
    <source>
        <dbReference type="EMBL" id="GFD53763.1"/>
    </source>
</evidence>
<feature type="region of interest" description="Disordered" evidence="1">
    <location>
        <begin position="34"/>
        <end position="69"/>
    </location>
</feature>
<accession>A0A699X3W0</accession>
<dbReference type="EMBL" id="BKCJ011798124">
    <property type="protein sequence ID" value="GFD53763.1"/>
    <property type="molecule type" value="Genomic_DNA"/>
</dbReference>
<feature type="non-terminal residue" evidence="2">
    <location>
        <position position="1"/>
    </location>
</feature>